<evidence type="ECO:0000256" key="2">
    <source>
        <dbReference type="ARBA" id="ARBA00022630"/>
    </source>
</evidence>
<comment type="similarity">
    <text evidence="1">Belongs to the class-I pyridine nucleotide-disulfide oxidoreductase family.</text>
</comment>
<feature type="domain" description="FAD/NAD(P)-binding" evidence="8">
    <location>
        <begin position="7"/>
        <end position="320"/>
    </location>
</feature>
<feature type="active site" description="Proton acceptor" evidence="4">
    <location>
        <position position="444"/>
    </location>
</feature>
<comment type="caution">
    <text evidence="9">The sequence shown here is derived from an EMBL/GenBank/DDBJ whole genome shotgun (WGS) entry which is preliminary data.</text>
</comment>
<evidence type="ECO:0000256" key="4">
    <source>
        <dbReference type="PIRSR" id="PIRSR000350-2"/>
    </source>
</evidence>
<dbReference type="RefSeq" id="WP_192030536.1">
    <property type="nucleotide sequence ID" value="NZ_JACYTR010000041.1"/>
</dbReference>
<evidence type="ECO:0000259" key="7">
    <source>
        <dbReference type="Pfam" id="PF02852"/>
    </source>
</evidence>
<dbReference type="PRINTS" id="PR00411">
    <property type="entry name" value="PNDRDTASEI"/>
</dbReference>
<dbReference type="Pfam" id="PF07992">
    <property type="entry name" value="Pyr_redox_2"/>
    <property type="match status" value="1"/>
</dbReference>
<protein>
    <submittedName>
        <fullName evidence="9">Dihydrolipoyl dehydrogenase</fullName>
        <ecNumber evidence="9">1.8.1.4</ecNumber>
    </submittedName>
</protein>
<keyword evidence="5" id="KW-0547">Nucleotide-binding</keyword>
<feature type="binding site" evidence="5">
    <location>
        <position position="268"/>
    </location>
    <ligand>
        <name>NAD(+)</name>
        <dbReference type="ChEBI" id="CHEBI:57540"/>
    </ligand>
</feature>
<comment type="cofactor">
    <cofactor evidence="5">
        <name>FAD</name>
        <dbReference type="ChEBI" id="CHEBI:57692"/>
    </cofactor>
    <text evidence="5">Binds 1 FAD per subunit.</text>
</comment>
<reference evidence="9 10" key="1">
    <citation type="submission" date="2020-09" db="EMBL/GenBank/DDBJ databases">
        <title>Pseudoxanthomonas sp. CAU 1598 isolated from sand of Yaerae Beach.</title>
        <authorList>
            <person name="Kim W."/>
        </authorList>
    </citation>
    <scope>NUCLEOTIDE SEQUENCE [LARGE SCALE GENOMIC DNA]</scope>
    <source>
        <strain evidence="9 10">CAU 1598</strain>
    </source>
</reference>
<dbReference type="InterPro" id="IPR023753">
    <property type="entry name" value="FAD/NAD-binding_dom"/>
</dbReference>
<sequence length="479" mass="51910">MRTLEVDVAVIGAGTAGMNAYRAALAHTDRVVLIESALYGTTCARVGCMPSKLLIAAAEAAANVRLAPTFGVHGGDPAIDGPAVMRRLRHERDRFVGFVVDAVEAWPEAHRLRGTACFADRHTIRVDDQIEVRAGRTVIASGSRPRKPAEWSAAIGERLLVNDDVFEWQDLPSSLAVIGAGVIGIELAQALHALGVRVRLLGRSKRLLHLTDPQVAECARQLTHQHLPYVDDAQHLQFQQVADGVRVGWMQGGAQVHEEFEYVLCAIGRESNLDALNLQAIDPPRDAQGRLLVDRDTCQLGDTPIFVAGDVHALTPILHEAADDGRIAGENAGRWPDLRAHPRRVRLNIAFSDPQAVIVGDGYAELQAKGQAFACGAVNWSDQGRARVMARNAGLLRVYGDCASGLFLGAEMLGPNAEHIGHLLAWSLQQGLTVERMLDMPFYHPVLEEGLRTALRELLRELRMGPAPARRGLDCGPGA</sequence>
<dbReference type="EMBL" id="JACYTR010000041">
    <property type="protein sequence ID" value="MBD8527114.1"/>
    <property type="molecule type" value="Genomic_DNA"/>
</dbReference>
<feature type="binding site" evidence="5">
    <location>
        <position position="310"/>
    </location>
    <ligand>
        <name>FAD</name>
        <dbReference type="ChEBI" id="CHEBI:57692"/>
    </ligand>
</feature>
<dbReference type="PIRSF" id="PIRSF000350">
    <property type="entry name" value="Mercury_reductase_MerA"/>
    <property type="match status" value="1"/>
</dbReference>
<dbReference type="NCBIfam" id="NF004939">
    <property type="entry name" value="PRK06292.1-1"/>
    <property type="match status" value="1"/>
</dbReference>
<keyword evidence="9" id="KW-0560">Oxidoreductase</keyword>
<keyword evidence="5" id="KW-0520">NAD</keyword>
<dbReference type="Pfam" id="PF02852">
    <property type="entry name" value="Pyr_redox_dim"/>
    <property type="match status" value="1"/>
</dbReference>
<feature type="domain" description="Pyridine nucleotide-disulphide oxidoreductase dimerisation" evidence="7">
    <location>
        <begin position="349"/>
        <end position="454"/>
    </location>
</feature>
<dbReference type="AlphaFoldDB" id="A0AAW3ZR77"/>
<gene>
    <name evidence="9" type="ORF">IFO71_15335</name>
</gene>
<feature type="disulfide bond" description="Redox-active" evidence="6">
    <location>
        <begin position="43"/>
        <end position="48"/>
    </location>
</feature>
<dbReference type="InterPro" id="IPR016156">
    <property type="entry name" value="FAD/NAD-linked_Rdtase_dimer_sf"/>
</dbReference>
<dbReference type="InterPro" id="IPR004099">
    <property type="entry name" value="Pyr_nucl-diS_OxRdtase_dimer"/>
</dbReference>
<organism evidence="9 10">
    <name type="scientific">Pseudomarimonas arenosa</name>
    <dbReference type="NCBI Taxonomy" id="2774145"/>
    <lineage>
        <taxon>Bacteria</taxon>
        <taxon>Pseudomonadati</taxon>
        <taxon>Pseudomonadota</taxon>
        <taxon>Gammaproteobacteria</taxon>
        <taxon>Lysobacterales</taxon>
        <taxon>Lysobacteraceae</taxon>
        <taxon>Pseudomarimonas</taxon>
    </lineage>
</organism>
<evidence type="ECO:0000256" key="3">
    <source>
        <dbReference type="ARBA" id="ARBA00022827"/>
    </source>
</evidence>
<feature type="binding site" evidence="5">
    <location>
        <position position="52"/>
    </location>
    <ligand>
        <name>FAD</name>
        <dbReference type="ChEBI" id="CHEBI:57692"/>
    </ligand>
</feature>
<dbReference type="InterPro" id="IPR001100">
    <property type="entry name" value="Pyr_nuc-diS_OxRdtase"/>
</dbReference>
<name>A0AAW3ZR77_9GAMM</name>
<feature type="binding site" evidence="5">
    <location>
        <begin position="179"/>
        <end position="186"/>
    </location>
    <ligand>
        <name>NAD(+)</name>
        <dbReference type="ChEBI" id="CHEBI:57540"/>
    </ligand>
</feature>
<dbReference type="GO" id="GO:0004148">
    <property type="term" value="F:dihydrolipoyl dehydrogenase (NADH) activity"/>
    <property type="evidence" value="ECO:0007669"/>
    <property type="project" value="UniProtKB-EC"/>
</dbReference>
<dbReference type="InterPro" id="IPR036188">
    <property type="entry name" value="FAD/NAD-bd_sf"/>
</dbReference>
<dbReference type="PANTHER" id="PTHR43014:SF4">
    <property type="entry name" value="PYRIDINE NUCLEOTIDE-DISULFIDE OXIDOREDUCTASE RCLA-RELATED"/>
    <property type="match status" value="1"/>
</dbReference>
<dbReference type="GO" id="GO:0003955">
    <property type="term" value="F:NAD(P)H dehydrogenase (quinone) activity"/>
    <property type="evidence" value="ECO:0007669"/>
    <property type="project" value="TreeGrafter"/>
</dbReference>
<dbReference type="Gene3D" id="3.50.50.60">
    <property type="entry name" value="FAD/NAD(P)-binding domain"/>
    <property type="match status" value="2"/>
</dbReference>
<accession>A0AAW3ZR77</accession>
<dbReference type="GO" id="GO:0050660">
    <property type="term" value="F:flavin adenine dinucleotide binding"/>
    <property type="evidence" value="ECO:0007669"/>
    <property type="project" value="TreeGrafter"/>
</dbReference>
<dbReference type="SUPFAM" id="SSF55424">
    <property type="entry name" value="FAD/NAD-linked reductases, dimerisation (C-terminal) domain"/>
    <property type="match status" value="1"/>
</dbReference>
<evidence type="ECO:0000259" key="8">
    <source>
        <dbReference type="Pfam" id="PF07992"/>
    </source>
</evidence>
<evidence type="ECO:0000313" key="10">
    <source>
        <dbReference type="Proteomes" id="UP000613768"/>
    </source>
</evidence>
<dbReference type="Proteomes" id="UP000613768">
    <property type="component" value="Unassembled WGS sequence"/>
</dbReference>
<dbReference type="EC" id="1.8.1.4" evidence="9"/>
<proteinExistence type="inferred from homology"/>
<evidence type="ECO:0000256" key="5">
    <source>
        <dbReference type="PIRSR" id="PIRSR000350-3"/>
    </source>
</evidence>
<evidence type="ECO:0000256" key="1">
    <source>
        <dbReference type="ARBA" id="ARBA00007532"/>
    </source>
</evidence>
<dbReference type="PRINTS" id="PR00368">
    <property type="entry name" value="FADPNR"/>
</dbReference>
<dbReference type="PANTHER" id="PTHR43014">
    <property type="entry name" value="MERCURIC REDUCTASE"/>
    <property type="match status" value="1"/>
</dbReference>
<keyword evidence="10" id="KW-1185">Reference proteome</keyword>
<evidence type="ECO:0000256" key="6">
    <source>
        <dbReference type="PIRSR" id="PIRSR000350-4"/>
    </source>
</evidence>
<keyword evidence="2" id="KW-0285">Flavoprotein</keyword>
<dbReference type="SUPFAM" id="SSF51905">
    <property type="entry name" value="FAD/NAD(P)-binding domain"/>
    <property type="match status" value="2"/>
</dbReference>
<keyword evidence="3 5" id="KW-0274">FAD</keyword>
<dbReference type="Gene3D" id="3.30.390.30">
    <property type="match status" value="1"/>
</dbReference>
<evidence type="ECO:0000313" key="9">
    <source>
        <dbReference type="EMBL" id="MBD8527114.1"/>
    </source>
</evidence>